<reference evidence="1 2" key="1">
    <citation type="submission" date="2017-04" db="EMBL/GenBank/DDBJ databases">
        <authorList>
            <person name="Afonso C.L."/>
            <person name="Miller P.J."/>
            <person name="Scott M.A."/>
            <person name="Spackman E."/>
            <person name="Goraichik I."/>
            <person name="Dimitrov K.M."/>
            <person name="Suarez D.L."/>
            <person name="Swayne D.E."/>
        </authorList>
    </citation>
    <scope>NUCLEOTIDE SEQUENCE [LARGE SCALE GENOMIC DNA]</scope>
    <source>
        <strain evidence="1 2">DSM 11622</strain>
    </source>
</reference>
<dbReference type="AlphaFoldDB" id="A0A1W1VY57"/>
<accession>A0A1W1VY57</accession>
<dbReference type="Proteomes" id="UP000192266">
    <property type="component" value="Unassembled WGS sequence"/>
</dbReference>
<keyword evidence="2" id="KW-1185">Reference proteome</keyword>
<sequence length="234" mass="26167">MSLKSIAIDTQLNWLASSELRNDNSAARFLPHGFGAYLVILLPLGIDRGVPIEQYSFSTRTIQDLNARVYFWNQYGIVNGNPPPENLEHITYREIAQQLGLPYDATFNSEAIFKAYGNHWPPHLGGSEAFDKAFIQSLVALLGADTATYFYGDAEDGKYHFTDDGLESWFESGIATDLDDILQQENDFPTYTFATDHSWCLYHQEDASWLVLGCSRSLAETIAASVALESFTIS</sequence>
<evidence type="ECO:0000313" key="1">
    <source>
        <dbReference type="EMBL" id="SMB98031.1"/>
    </source>
</evidence>
<evidence type="ECO:0000313" key="2">
    <source>
        <dbReference type="Proteomes" id="UP000192266"/>
    </source>
</evidence>
<organism evidence="1 2">
    <name type="scientific">Hymenobacter roseosalivarius DSM 11622</name>
    <dbReference type="NCBI Taxonomy" id="645990"/>
    <lineage>
        <taxon>Bacteria</taxon>
        <taxon>Pseudomonadati</taxon>
        <taxon>Bacteroidota</taxon>
        <taxon>Cytophagia</taxon>
        <taxon>Cytophagales</taxon>
        <taxon>Hymenobacteraceae</taxon>
        <taxon>Hymenobacter</taxon>
    </lineage>
</organism>
<proteinExistence type="predicted"/>
<dbReference type="EMBL" id="FWWW01000078">
    <property type="protein sequence ID" value="SMB98031.1"/>
    <property type="molecule type" value="Genomic_DNA"/>
</dbReference>
<name>A0A1W1VY57_9BACT</name>
<gene>
    <name evidence="1" type="ORF">SAMN00120144_3521</name>
</gene>
<protein>
    <submittedName>
        <fullName evidence="1">Uncharacterized protein</fullName>
    </submittedName>
</protein>
<dbReference type="OrthoDB" id="893158at2"/>